<dbReference type="EMBL" id="CACRXK020017220">
    <property type="protein sequence ID" value="CAB4030908.1"/>
    <property type="molecule type" value="Genomic_DNA"/>
</dbReference>
<proteinExistence type="predicted"/>
<reference evidence="1" key="1">
    <citation type="submission" date="2020-04" db="EMBL/GenBank/DDBJ databases">
        <authorList>
            <person name="Alioto T."/>
            <person name="Alioto T."/>
            <person name="Gomez Garrido J."/>
        </authorList>
    </citation>
    <scope>NUCLEOTIDE SEQUENCE</scope>
    <source>
        <strain evidence="1">A484AB</strain>
    </source>
</reference>
<dbReference type="AlphaFoldDB" id="A0A6S7JJ15"/>
<sequence>HRLINGRSTNVEEQERVFNTITNITKATSFHPSHIIGNIFVRLQTEKQMAAFQSLCISKQEATVSKLASSLPLYGNTIIPHENIEKHIRSWQAHLERVSDFLLTGKGSWWMDHKNGDIECYDGEKPPDNHAEGPSLHQF</sequence>
<evidence type="ECO:0000313" key="1">
    <source>
        <dbReference type="EMBL" id="CAB4030908.1"/>
    </source>
</evidence>
<keyword evidence="2" id="KW-1185">Reference proteome</keyword>
<evidence type="ECO:0000313" key="2">
    <source>
        <dbReference type="Proteomes" id="UP001152795"/>
    </source>
</evidence>
<gene>
    <name evidence="1" type="ORF">PACLA_8A005685</name>
</gene>
<dbReference type="OrthoDB" id="5986221at2759"/>
<feature type="non-terminal residue" evidence="1">
    <location>
        <position position="1"/>
    </location>
</feature>
<protein>
    <submittedName>
        <fullName evidence="1">Uncharacterized protein</fullName>
    </submittedName>
</protein>
<dbReference type="Proteomes" id="UP001152795">
    <property type="component" value="Unassembled WGS sequence"/>
</dbReference>
<accession>A0A6S7JJ15</accession>
<name>A0A6S7JJ15_PARCT</name>
<organism evidence="1 2">
    <name type="scientific">Paramuricea clavata</name>
    <name type="common">Red gorgonian</name>
    <name type="synonym">Violescent sea-whip</name>
    <dbReference type="NCBI Taxonomy" id="317549"/>
    <lineage>
        <taxon>Eukaryota</taxon>
        <taxon>Metazoa</taxon>
        <taxon>Cnidaria</taxon>
        <taxon>Anthozoa</taxon>
        <taxon>Octocorallia</taxon>
        <taxon>Malacalcyonacea</taxon>
        <taxon>Plexauridae</taxon>
        <taxon>Paramuricea</taxon>
    </lineage>
</organism>
<comment type="caution">
    <text evidence="1">The sequence shown here is derived from an EMBL/GenBank/DDBJ whole genome shotgun (WGS) entry which is preliminary data.</text>
</comment>